<name>A0A518IKV0_9PLAN</name>
<dbReference type="RefSeq" id="WP_145313411.1">
    <property type="nucleotide sequence ID" value="NZ_CP037452.1"/>
</dbReference>
<dbReference type="Proteomes" id="UP000318313">
    <property type="component" value="Chromosome"/>
</dbReference>
<dbReference type="KEGG" id="gfm:Enr17x_57880"/>
<feature type="region of interest" description="Disordered" evidence="1">
    <location>
        <begin position="40"/>
        <end position="61"/>
    </location>
</feature>
<accession>A0A518IKV0</accession>
<proteinExistence type="predicted"/>
<dbReference type="EMBL" id="CP037452">
    <property type="protein sequence ID" value="QDV53707.1"/>
    <property type="molecule type" value="Genomic_DNA"/>
</dbReference>
<evidence type="ECO:0000256" key="1">
    <source>
        <dbReference type="SAM" id="MobiDB-lite"/>
    </source>
</evidence>
<sequence length="61" mass="6686">MSEENIKQILDAGVKSVTTDGVTTQMVTPSELRKRLRELDQADKTTRTKRPVVSTINLGGA</sequence>
<reference evidence="2 3" key="1">
    <citation type="submission" date="2019-03" db="EMBL/GenBank/DDBJ databases">
        <title>Deep-cultivation of Planctomycetes and their phenomic and genomic characterization uncovers novel biology.</title>
        <authorList>
            <person name="Wiegand S."/>
            <person name="Jogler M."/>
            <person name="Boedeker C."/>
            <person name="Pinto D."/>
            <person name="Vollmers J."/>
            <person name="Rivas-Marin E."/>
            <person name="Kohn T."/>
            <person name="Peeters S.H."/>
            <person name="Heuer A."/>
            <person name="Rast P."/>
            <person name="Oberbeckmann S."/>
            <person name="Bunk B."/>
            <person name="Jeske O."/>
            <person name="Meyerdierks A."/>
            <person name="Storesund J.E."/>
            <person name="Kallscheuer N."/>
            <person name="Luecker S."/>
            <person name="Lage O.M."/>
            <person name="Pohl T."/>
            <person name="Merkel B.J."/>
            <person name="Hornburger P."/>
            <person name="Mueller R.-W."/>
            <person name="Bruemmer F."/>
            <person name="Labrenz M."/>
            <person name="Spormann A.M."/>
            <person name="Op den Camp H."/>
            <person name="Overmann J."/>
            <person name="Amann R."/>
            <person name="Jetten M.S.M."/>
            <person name="Mascher T."/>
            <person name="Medema M.H."/>
            <person name="Devos D.P."/>
            <person name="Kaster A.-K."/>
            <person name="Ovreas L."/>
            <person name="Rohde M."/>
            <person name="Galperin M.Y."/>
            <person name="Jogler C."/>
        </authorList>
    </citation>
    <scope>NUCLEOTIDE SEQUENCE [LARGE SCALE GENOMIC DNA]</scope>
    <source>
        <strain evidence="2 3">Enr17</strain>
    </source>
</reference>
<gene>
    <name evidence="2" type="ORF">Enr17x_57880</name>
</gene>
<organism evidence="2 3">
    <name type="scientific">Gimesia fumaroli</name>
    <dbReference type="NCBI Taxonomy" id="2527976"/>
    <lineage>
        <taxon>Bacteria</taxon>
        <taxon>Pseudomonadati</taxon>
        <taxon>Planctomycetota</taxon>
        <taxon>Planctomycetia</taxon>
        <taxon>Planctomycetales</taxon>
        <taxon>Planctomycetaceae</taxon>
        <taxon>Gimesia</taxon>
    </lineage>
</organism>
<dbReference type="AlphaFoldDB" id="A0A518IKV0"/>
<evidence type="ECO:0000313" key="2">
    <source>
        <dbReference type="EMBL" id="QDV53707.1"/>
    </source>
</evidence>
<evidence type="ECO:0000313" key="3">
    <source>
        <dbReference type="Proteomes" id="UP000318313"/>
    </source>
</evidence>
<keyword evidence="3" id="KW-1185">Reference proteome</keyword>
<protein>
    <submittedName>
        <fullName evidence="2">Uncharacterized protein</fullName>
    </submittedName>
</protein>